<keyword evidence="2" id="KW-1185">Reference proteome</keyword>
<sequence>MFISLSTYVTNQFPNLFTDISYTRLQASQHFQTIL</sequence>
<proteinExistence type="predicted"/>
<protein>
    <submittedName>
        <fullName evidence="1">Uncharacterized protein</fullName>
    </submittedName>
</protein>
<evidence type="ECO:0000313" key="2">
    <source>
        <dbReference type="Proteomes" id="UP000189475"/>
    </source>
</evidence>
<dbReference type="Proteomes" id="UP000189475">
    <property type="component" value="Unassembled WGS sequence"/>
</dbReference>
<gene>
    <name evidence="1" type="ORF">VPAL9027_02304</name>
</gene>
<dbReference type="STRING" id="1918946.VPAL9027_02304"/>
<reference evidence="1 2" key="1">
    <citation type="submission" date="2017-02" db="EMBL/GenBank/DDBJ databases">
        <authorList>
            <person name="Peterson S.W."/>
        </authorList>
    </citation>
    <scope>NUCLEOTIDE SEQUENCE [LARGE SCALE GENOMIC DNA]</scope>
    <source>
        <strain evidence="1 2">CECT 9027</strain>
    </source>
</reference>
<name>A0A1R4B5X3_9VIBR</name>
<accession>A0A1R4B5X3</accession>
<dbReference type="EMBL" id="FUFT01000005">
    <property type="protein sequence ID" value="SJL84322.1"/>
    <property type="molecule type" value="Genomic_DNA"/>
</dbReference>
<organism evidence="1 2">
    <name type="scientific">Vibrio palustris</name>
    <dbReference type="NCBI Taxonomy" id="1918946"/>
    <lineage>
        <taxon>Bacteria</taxon>
        <taxon>Pseudomonadati</taxon>
        <taxon>Pseudomonadota</taxon>
        <taxon>Gammaproteobacteria</taxon>
        <taxon>Vibrionales</taxon>
        <taxon>Vibrionaceae</taxon>
        <taxon>Vibrio</taxon>
    </lineage>
</organism>
<dbReference type="AlphaFoldDB" id="A0A1R4B5X3"/>
<evidence type="ECO:0000313" key="1">
    <source>
        <dbReference type="EMBL" id="SJL84322.1"/>
    </source>
</evidence>